<dbReference type="PANTHER" id="PTHR11078:SF3">
    <property type="entry name" value="ANTITERMINATION NUSB DOMAIN-CONTAINING PROTEIN"/>
    <property type="match status" value="1"/>
</dbReference>
<dbReference type="EMBL" id="FQUC01000005">
    <property type="protein sequence ID" value="SHF28091.1"/>
    <property type="molecule type" value="Genomic_DNA"/>
</dbReference>
<reference evidence="8" key="1">
    <citation type="submission" date="2016-11" db="EMBL/GenBank/DDBJ databases">
        <authorList>
            <person name="Varghese N."/>
            <person name="Submissions S."/>
        </authorList>
    </citation>
    <scope>NUCLEOTIDE SEQUENCE [LARGE SCALE GENOMIC DNA]</scope>
    <source>
        <strain evidence="8">DSM 27370</strain>
    </source>
</reference>
<evidence type="ECO:0000256" key="5">
    <source>
        <dbReference type="ARBA" id="ARBA00023163"/>
    </source>
</evidence>
<keyword evidence="2" id="KW-0889">Transcription antitermination</keyword>
<dbReference type="Pfam" id="PF01029">
    <property type="entry name" value="NusB"/>
    <property type="match status" value="1"/>
</dbReference>
<dbReference type="InterPro" id="IPR006027">
    <property type="entry name" value="NusB_RsmB_TIM44"/>
</dbReference>
<evidence type="ECO:0000256" key="2">
    <source>
        <dbReference type="ARBA" id="ARBA00022814"/>
    </source>
</evidence>
<dbReference type="InterPro" id="IPR035926">
    <property type="entry name" value="NusB-like_sf"/>
</dbReference>
<dbReference type="Proteomes" id="UP000184480">
    <property type="component" value="Unassembled WGS sequence"/>
</dbReference>
<evidence type="ECO:0000313" key="7">
    <source>
        <dbReference type="EMBL" id="SHF28091.1"/>
    </source>
</evidence>
<dbReference type="OrthoDB" id="9787568at2"/>
<keyword evidence="4" id="KW-0805">Transcription regulation</keyword>
<dbReference type="NCBIfam" id="TIGR01951">
    <property type="entry name" value="nusB"/>
    <property type="match status" value="1"/>
</dbReference>
<dbReference type="PANTHER" id="PTHR11078">
    <property type="entry name" value="N UTILIZATION SUBSTANCE PROTEIN B-RELATED"/>
    <property type="match status" value="1"/>
</dbReference>
<dbReference type="RefSeq" id="WP_062184873.1">
    <property type="nucleotide sequence ID" value="NZ_BBXL01000032.1"/>
</dbReference>
<gene>
    <name evidence="7" type="ORF">SAMN05444362_10510</name>
</gene>
<sequence>MINRVLIRIRVIQILYSTYQNGSGDLKKAENDLIFGLQKSYDLYFFLLLLLVEITETYTKRVEARKAKLLPTNEDINPNTKLIENLFILQLKSNIQFIEYLKERPLSWEGHENFIKGLLEDILKSDTYLDYSTDPVSDYESDREFWRKIFKSKIYSNEQLDDILEEESLFWNDDIEIVESFILKTIKKFDYESGDQQELLPMFKDEDDRVFATKLLRESMFNVKNARDMINKYAQNWESERIAFMDMIIMQAAITEILTFPSIPINVTMNEYINIAKTYSTQKSSSFINGILDAVVSDLKAENKLLKK</sequence>
<dbReference type="Gene3D" id="1.10.940.10">
    <property type="entry name" value="NusB-like"/>
    <property type="match status" value="1"/>
</dbReference>
<keyword evidence="8" id="KW-1185">Reference proteome</keyword>
<evidence type="ECO:0000313" key="8">
    <source>
        <dbReference type="Proteomes" id="UP000184480"/>
    </source>
</evidence>
<keyword evidence="5" id="KW-0804">Transcription</keyword>
<dbReference type="InterPro" id="IPR011605">
    <property type="entry name" value="NusB_fam"/>
</dbReference>
<evidence type="ECO:0000259" key="6">
    <source>
        <dbReference type="Pfam" id="PF01029"/>
    </source>
</evidence>
<organism evidence="7 8">
    <name type="scientific">Dysgonomonas macrotermitis</name>
    <dbReference type="NCBI Taxonomy" id="1346286"/>
    <lineage>
        <taxon>Bacteria</taxon>
        <taxon>Pseudomonadati</taxon>
        <taxon>Bacteroidota</taxon>
        <taxon>Bacteroidia</taxon>
        <taxon>Bacteroidales</taxon>
        <taxon>Dysgonomonadaceae</taxon>
        <taxon>Dysgonomonas</taxon>
    </lineage>
</organism>
<dbReference type="GO" id="GO:0031564">
    <property type="term" value="P:transcription antitermination"/>
    <property type="evidence" value="ECO:0007669"/>
    <property type="project" value="UniProtKB-KW"/>
</dbReference>
<dbReference type="STRING" id="1346286.SAMN05444362_10510"/>
<comment type="similarity">
    <text evidence="1">Belongs to the NusB family.</text>
</comment>
<protein>
    <submittedName>
        <fullName evidence="7">NusB antitermination factor</fullName>
    </submittedName>
</protein>
<name>A0A1M5ACN1_9BACT</name>
<evidence type="ECO:0000256" key="1">
    <source>
        <dbReference type="ARBA" id="ARBA00005952"/>
    </source>
</evidence>
<keyword evidence="3" id="KW-0694">RNA-binding</keyword>
<feature type="domain" description="NusB/RsmB/TIM44" evidence="6">
    <location>
        <begin position="204"/>
        <end position="296"/>
    </location>
</feature>
<evidence type="ECO:0000256" key="3">
    <source>
        <dbReference type="ARBA" id="ARBA00022884"/>
    </source>
</evidence>
<dbReference type="AlphaFoldDB" id="A0A1M5ACN1"/>
<accession>A0A1M5ACN1</accession>
<dbReference type="GO" id="GO:0003723">
    <property type="term" value="F:RNA binding"/>
    <property type="evidence" value="ECO:0007669"/>
    <property type="project" value="UniProtKB-KW"/>
</dbReference>
<proteinExistence type="inferred from homology"/>
<evidence type="ECO:0000256" key="4">
    <source>
        <dbReference type="ARBA" id="ARBA00023015"/>
    </source>
</evidence>
<dbReference type="SUPFAM" id="SSF48013">
    <property type="entry name" value="NusB-like"/>
    <property type="match status" value="1"/>
</dbReference>
<dbReference type="GO" id="GO:0005829">
    <property type="term" value="C:cytosol"/>
    <property type="evidence" value="ECO:0007669"/>
    <property type="project" value="TreeGrafter"/>
</dbReference>
<dbReference type="GO" id="GO:0006353">
    <property type="term" value="P:DNA-templated transcription termination"/>
    <property type="evidence" value="ECO:0007669"/>
    <property type="project" value="InterPro"/>
</dbReference>